<organism evidence="3 4">
    <name type="scientific">Streptomyces shaanxiensis</name>
    <dbReference type="NCBI Taxonomy" id="653357"/>
    <lineage>
        <taxon>Bacteria</taxon>
        <taxon>Bacillati</taxon>
        <taxon>Actinomycetota</taxon>
        <taxon>Actinomycetes</taxon>
        <taxon>Kitasatosporales</taxon>
        <taxon>Streptomycetaceae</taxon>
        <taxon>Streptomyces</taxon>
    </lineage>
</organism>
<proteinExistence type="predicted"/>
<dbReference type="Proteomes" id="UP001499984">
    <property type="component" value="Unassembled WGS sequence"/>
</dbReference>
<evidence type="ECO:0000313" key="4">
    <source>
        <dbReference type="Proteomes" id="UP001499984"/>
    </source>
</evidence>
<dbReference type="Pfam" id="PF04149">
    <property type="entry name" value="DUF397"/>
    <property type="match status" value="1"/>
</dbReference>
<gene>
    <name evidence="3" type="ORF">GCM10022233_61930</name>
</gene>
<name>A0ABP7VVG6_9ACTN</name>
<dbReference type="EMBL" id="BAAAZY010000019">
    <property type="protein sequence ID" value="GAA4075254.1"/>
    <property type="molecule type" value="Genomic_DNA"/>
</dbReference>
<dbReference type="InterPro" id="IPR007278">
    <property type="entry name" value="DUF397"/>
</dbReference>
<feature type="compositionally biased region" description="Polar residues" evidence="1">
    <location>
        <begin position="1"/>
        <end position="10"/>
    </location>
</feature>
<sequence>MKNVRQSTPDLSGARWRSSTHSGGNNECVEVGDDLSHIIPVRDSKCPAGPALKFGPQAWDAFLHLLQ</sequence>
<accession>A0ABP7VVG6</accession>
<feature type="domain" description="DUF397" evidence="2">
    <location>
        <begin position="14"/>
        <end position="64"/>
    </location>
</feature>
<dbReference type="RefSeq" id="WP_345017631.1">
    <property type="nucleotide sequence ID" value="NZ_BAAAZY010000019.1"/>
</dbReference>
<evidence type="ECO:0000259" key="2">
    <source>
        <dbReference type="Pfam" id="PF04149"/>
    </source>
</evidence>
<evidence type="ECO:0000256" key="1">
    <source>
        <dbReference type="SAM" id="MobiDB-lite"/>
    </source>
</evidence>
<comment type="caution">
    <text evidence="3">The sequence shown here is derived from an EMBL/GenBank/DDBJ whole genome shotgun (WGS) entry which is preliminary data.</text>
</comment>
<keyword evidence="4" id="KW-1185">Reference proteome</keyword>
<protein>
    <recommendedName>
        <fullName evidence="2">DUF397 domain-containing protein</fullName>
    </recommendedName>
</protein>
<feature type="region of interest" description="Disordered" evidence="1">
    <location>
        <begin position="1"/>
        <end position="28"/>
    </location>
</feature>
<reference evidence="4" key="1">
    <citation type="journal article" date="2019" name="Int. J. Syst. Evol. Microbiol.">
        <title>The Global Catalogue of Microorganisms (GCM) 10K type strain sequencing project: providing services to taxonomists for standard genome sequencing and annotation.</title>
        <authorList>
            <consortium name="The Broad Institute Genomics Platform"/>
            <consortium name="The Broad Institute Genome Sequencing Center for Infectious Disease"/>
            <person name="Wu L."/>
            <person name="Ma J."/>
        </authorList>
    </citation>
    <scope>NUCLEOTIDE SEQUENCE [LARGE SCALE GENOMIC DNA]</scope>
    <source>
        <strain evidence="4">JCM 16925</strain>
    </source>
</reference>
<evidence type="ECO:0000313" key="3">
    <source>
        <dbReference type="EMBL" id="GAA4075254.1"/>
    </source>
</evidence>